<dbReference type="AlphaFoldDB" id="A0A0F9A871"/>
<gene>
    <name evidence="1" type="ORF">LCGC14_2880450</name>
</gene>
<organism evidence="1">
    <name type="scientific">marine sediment metagenome</name>
    <dbReference type="NCBI Taxonomy" id="412755"/>
    <lineage>
        <taxon>unclassified sequences</taxon>
        <taxon>metagenomes</taxon>
        <taxon>ecological metagenomes</taxon>
    </lineage>
</organism>
<evidence type="ECO:0000313" key="1">
    <source>
        <dbReference type="EMBL" id="KKK74769.1"/>
    </source>
</evidence>
<comment type="caution">
    <text evidence="1">The sequence shown here is derived from an EMBL/GenBank/DDBJ whole genome shotgun (WGS) entry which is preliminary data.</text>
</comment>
<dbReference type="EMBL" id="LAZR01056164">
    <property type="protein sequence ID" value="KKK74769.1"/>
    <property type="molecule type" value="Genomic_DNA"/>
</dbReference>
<name>A0A0F9A871_9ZZZZ</name>
<sequence>MPESLPIPARLGILDRPGQALQNTIMGDLPGGFQAMFTPGTLSIKQRDAFLKEHGLDKGPYSHVFRLLLNPALIITLALAYKFPVVKAGEMFKVEKGVSAMIKRFPILGRLASMQGIYRGTNVPRDYGKVVRDIMDFRSRHNGKMSTLLRQFRASSGHLPTHKEQLMV</sequence>
<proteinExistence type="predicted"/>
<feature type="non-terminal residue" evidence="1">
    <location>
        <position position="168"/>
    </location>
</feature>
<accession>A0A0F9A871</accession>
<protein>
    <submittedName>
        <fullName evidence="1">Uncharacterized protein</fullName>
    </submittedName>
</protein>
<reference evidence="1" key="1">
    <citation type="journal article" date="2015" name="Nature">
        <title>Complex archaea that bridge the gap between prokaryotes and eukaryotes.</title>
        <authorList>
            <person name="Spang A."/>
            <person name="Saw J.H."/>
            <person name="Jorgensen S.L."/>
            <person name="Zaremba-Niedzwiedzka K."/>
            <person name="Martijn J."/>
            <person name="Lind A.E."/>
            <person name="van Eijk R."/>
            <person name="Schleper C."/>
            <person name="Guy L."/>
            <person name="Ettema T.J."/>
        </authorList>
    </citation>
    <scope>NUCLEOTIDE SEQUENCE</scope>
</reference>